<keyword evidence="2" id="KW-1185">Reference proteome</keyword>
<proteinExistence type="predicted"/>
<dbReference type="Proteomes" id="UP000198336">
    <property type="component" value="Unassembled WGS sequence"/>
</dbReference>
<evidence type="ECO:0000313" key="2">
    <source>
        <dbReference type="Proteomes" id="UP000198336"/>
    </source>
</evidence>
<protein>
    <submittedName>
        <fullName evidence="1">Uncharacterized protein</fullName>
    </submittedName>
</protein>
<accession>A0A226HP04</accession>
<organism evidence="1 2">
    <name type="scientific">Flavobacterium oncorhynchi</name>
    <dbReference type="NCBI Taxonomy" id="728056"/>
    <lineage>
        <taxon>Bacteria</taxon>
        <taxon>Pseudomonadati</taxon>
        <taxon>Bacteroidota</taxon>
        <taxon>Flavobacteriia</taxon>
        <taxon>Flavobacteriales</taxon>
        <taxon>Flavobacteriaceae</taxon>
        <taxon>Flavobacterium</taxon>
    </lineage>
</organism>
<sequence length="104" mass="12023">MRGISVTKRVQANFLFYTHCLGHLLNHPLHPALRIPKAESAGIWGASMPQAERMNFYFFVENQQIIEERRSLEYGDKLNELVFLSTKKKYANNKKTAFAIPVKL</sequence>
<comment type="caution">
    <text evidence="1">The sequence shown here is derived from an EMBL/GenBank/DDBJ whole genome shotgun (WGS) entry which is preliminary data.</text>
</comment>
<dbReference type="EMBL" id="MUHA01000029">
    <property type="protein sequence ID" value="OXA95862.1"/>
    <property type="molecule type" value="Genomic_DNA"/>
</dbReference>
<name>A0A226HP04_9FLAO</name>
<dbReference type="AlphaFoldDB" id="A0A226HP04"/>
<evidence type="ECO:0000313" key="1">
    <source>
        <dbReference type="EMBL" id="OXA95862.1"/>
    </source>
</evidence>
<gene>
    <name evidence="1" type="ORF">B0A75_18510</name>
</gene>
<reference evidence="1 2" key="1">
    <citation type="submission" date="2016-11" db="EMBL/GenBank/DDBJ databases">
        <title>Whole genomes of Flavobacteriaceae.</title>
        <authorList>
            <person name="Stine C."/>
            <person name="Li C."/>
            <person name="Tadesse D."/>
        </authorList>
    </citation>
    <scope>NUCLEOTIDE SEQUENCE [LARGE SCALE GENOMIC DNA]</scope>
    <source>
        <strain evidence="1 2">CCUG 59446</strain>
    </source>
</reference>